<reference evidence="1 2" key="1">
    <citation type="submission" date="2021-06" db="EMBL/GenBank/DDBJ databases">
        <authorList>
            <person name="Kallberg Y."/>
            <person name="Tangrot J."/>
            <person name="Rosling A."/>
        </authorList>
    </citation>
    <scope>NUCLEOTIDE SEQUENCE [LARGE SCALE GENOMIC DNA]</scope>
    <source>
        <strain evidence="1 2">120-4 pot B 10/14</strain>
    </source>
</reference>
<accession>A0ABN7XCD0</accession>
<comment type="caution">
    <text evidence="1">The sequence shown here is derived from an EMBL/GenBank/DDBJ whole genome shotgun (WGS) entry which is preliminary data.</text>
</comment>
<evidence type="ECO:0000313" key="1">
    <source>
        <dbReference type="EMBL" id="CAG8852430.1"/>
    </source>
</evidence>
<dbReference type="EMBL" id="CAJVQB010111884">
    <property type="protein sequence ID" value="CAG8852430.1"/>
    <property type="molecule type" value="Genomic_DNA"/>
</dbReference>
<feature type="non-terminal residue" evidence="1">
    <location>
        <position position="1"/>
    </location>
</feature>
<keyword evidence="2" id="KW-1185">Reference proteome</keyword>
<dbReference type="Proteomes" id="UP000789901">
    <property type="component" value="Unassembled WGS sequence"/>
</dbReference>
<gene>
    <name evidence="1" type="ORF">GMARGA_LOCUS41251</name>
</gene>
<sequence>LISKTLARVNDLCIVRFCDNKRRSMICHIKREYGVSIDTEIEF</sequence>
<protein>
    <submittedName>
        <fullName evidence="1">30348_t:CDS:1</fullName>
    </submittedName>
</protein>
<name>A0ABN7XCD0_GIGMA</name>
<proteinExistence type="predicted"/>
<organism evidence="1 2">
    <name type="scientific">Gigaspora margarita</name>
    <dbReference type="NCBI Taxonomy" id="4874"/>
    <lineage>
        <taxon>Eukaryota</taxon>
        <taxon>Fungi</taxon>
        <taxon>Fungi incertae sedis</taxon>
        <taxon>Mucoromycota</taxon>
        <taxon>Glomeromycotina</taxon>
        <taxon>Glomeromycetes</taxon>
        <taxon>Diversisporales</taxon>
        <taxon>Gigasporaceae</taxon>
        <taxon>Gigaspora</taxon>
    </lineage>
</organism>
<feature type="non-terminal residue" evidence="1">
    <location>
        <position position="43"/>
    </location>
</feature>
<evidence type="ECO:0000313" key="2">
    <source>
        <dbReference type="Proteomes" id="UP000789901"/>
    </source>
</evidence>